<proteinExistence type="predicted"/>
<comment type="caution">
    <text evidence="1">The sequence shown here is derived from an EMBL/GenBank/DDBJ whole genome shotgun (WGS) entry which is preliminary data.</text>
</comment>
<evidence type="ECO:0000313" key="2">
    <source>
        <dbReference type="Proteomes" id="UP000243525"/>
    </source>
</evidence>
<name>A0A2T5C0B2_9BACT</name>
<sequence>MADSCLFIAQGLKFNKLPMPNVGCCCFVPNVFRLVTFFNSAWQLLTHAQAIFVTYKRASNK</sequence>
<keyword evidence="2" id="KW-1185">Reference proteome</keyword>
<dbReference type="AlphaFoldDB" id="A0A2T5C0B2"/>
<gene>
    <name evidence="1" type="ORF">C8N47_11128</name>
</gene>
<dbReference type="Proteomes" id="UP000243525">
    <property type="component" value="Unassembled WGS sequence"/>
</dbReference>
<organism evidence="1 2">
    <name type="scientific">Mangrovibacterium marinum</name>
    <dbReference type="NCBI Taxonomy" id="1639118"/>
    <lineage>
        <taxon>Bacteria</taxon>
        <taxon>Pseudomonadati</taxon>
        <taxon>Bacteroidota</taxon>
        <taxon>Bacteroidia</taxon>
        <taxon>Marinilabiliales</taxon>
        <taxon>Prolixibacteraceae</taxon>
        <taxon>Mangrovibacterium</taxon>
    </lineage>
</organism>
<evidence type="ECO:0000313" key="1">
    <source>
        <dbReference type="EMBL" id="PTN07988.1"/>
    </source>
</evidence>
<reference evidence="1 2" key="1">
    <citation type="submission" date="2018-04" db="EMBL/GenBank/DDBJ databases">
        <title>Genomic Encyclopedia of Archaeal and Bacterial Type Strains, Phase II (KMG-II): from individual species to whole genera.</title>
        <authorList>
            <person name="Goeker M."/>
        </authorList>
    </citation>
    <scope>NUCLEOTIDE SEQUENCE [LARGE SCALE GENOMIC DNA]</scope>
    <source>
        <strain evidence="1 2">DSM 28823</strain>
    </source>
</reference>
<dbReference type="EMBL" id="QAAD01000011">
    <property type="protein sequence ID" value="PTN07988.1"/>
    <property type="molecule type" value="Genomic_DNA"/>
</dbReference>
<accession>A0A2T5C0B2</accession>
<protein>
    <submittedName>
        <fullName evidence="1">Uncharacterized protein</fullName>
    </submittedName>
</protein>